<keyword evidence="6" id="KW-1185">Reference proteome</keyword>
<comment type="caution">
    <text evidence="4">The sequence shown here is derived from an EMBL/GenBank/DDBJ whole genome shotgun (WGS) entry which is preliminary data.</text>
</comment>
<dbReference type="AlphaFoldDB" id="A0A8J4LVY4"/>
<keyword evidence="1" id="KW-0812">Transmembrane</keyword>
<dbReference type="EMBL" id="BNCP01000059">
    <property type="protein sequence ID" value="GIL90627.1"/>
    <property type="molecule type" value="Genomic_DNA"/>
</dbReference>
<dbReference type="PANTHER" id="PTHR42912">
    <property type="entry name" value="METHYLTRANSFERASE"/>
    <property type="match status" value="1"/>
</dbReference>
<name>A0A8J4LVY4_9CHLO</name>
<dbReference type="OrthoDB" id="416496at2759"/>
<proteinExistence type="predicted"/>
<dbReference type="GO" id="GO:0008168">
    <property type="term" value="F:methyltransferase activity"/>
    <property type="evidence" value="ECO:0007669"/>
    <property type="project" value="TreeGrafter"/>
</dbReference>
<feature type="domain" description="Methyltransferase type 11" evidence="2">
    <location>
        <begin position="315"/>
        <end position="388"/>
    </location>
</feature>
<organism evidence="4 5">
    <name type="scientific">Volvox reticuliferus</name>
    <dbReference type="NCBI Taxonomy" id="1737510"/>
    <lineage>
        <taxon>Eukaryota</taxon>
        <taxon>Viridiplantae</taxon>
        <taxon>Chlorophyta</taxon>
        <taxon>core chlorophytes</taxon>
        <taxon>Chlorophyceae</taxon>
        <taxon>CS clade</taxon>
        <taxon>Chlamydomonadales</taxon>
        <taxon>Volvocaceae</taxon>
        <taxon>Volvox</taxon>
    </lineage>
</organism>
<evidence type="ECO:0000256" key="1">
    <source>
        <dbReference type="SAM" id="Phobius"/>
    </source>
</evidence>
<dbReference type="EMBL" id="BNCQ01000043">
    <property type="protein sequence ID" value="GIM12370.1"/>
    <property type="molecule type" value="Genomic_DNA"/>
</dbReference>
<keyword evidence="1" id="KW-1133">Transmembrane helix</keyword>
<keyword evidence="1" id="KW-0472">Membrane</keyword>
<dbReference type="PANTHER" id="PTHR42912:SF80">
    <property type="entry name" value="METHYLTRANSFERASE DOMAIN-CONTAINING PROTEIN"/>
    <property type="match status" value="1"/>
</dbReference>
<dbReference type="Gene3D" id="3.40.50.150">
    <property type="entry name" value="Vaccinia Virus protein VP39"/>
    <property type="match status" value="2"/>
</dbReference>
<evidence type="ECO:0000313" key="6">
    <source>
        <dbReference type="Proteomes" id="UP000747110"/>
    </source>
</evidence>
<gene>
    <name evidence="3" type="ORF">Vretifemale_18407</name>
    <name evidence="4" type="ORF">Vretimale_15761</name>
</gene>
<dbReference type="Proteomes" id="UP000747110">
    <property type="component" value="Unassembled WGS sequence"/>
</dbReference>
<evidence type="ECO:0000313" key="4">
    <source>
        <dbReference type="EMBL" id="GIM12370.1"/>
    </source>
</evidence>
<evidence type="ECO:0000259" key="2">
    <source>
        <dbReference type="Pfam" id="PF08241"/>
    </source>
</evidence>
<dbReference type="InterPro" id="IPR013216">
    <property type="entry name" value="Methyltransf_11"/>
</dbReference>
<evidence type="ECO:0000313" key="5">
    <source>
        <dbReference type="Proteomes" id="UP000722791"/>
    </source>
</evidence>
<dbReference type="SUPFAM" id="SSF53335">
    <property type="entry name" value="S-adenosyl-L-methionine-dependent methyltransferases"/>
    <property type="match status" value="2"/>
</dbReference>
<dbReference type="Proteomes" id="UP000722791">
    <property type="component" value="Unassembled WGS sequence"/>
</dbReference>
<dbReference type="Pfam" id="PF08241">
    <property type="entry name" value="Methyltransf_11"/>
    <property type="match status" value="1"/>
</dbReference>
<feature type="transmembrane region" description="Helical" evidence="1">
    <location>
        <begin position="21"/>
        <end position="42"/>
    </location>
</feature>
<reference evidence="4" key="1">
    <citation type="journal article" date="2021" name="Proc. Natl. Acad. Sci. U.S.A.">
        <title>Three genomes in the algal genus Volvox reveal the fate of a haploid sex-determining region after a transition to homothallism.</title>
        <authorList>
            <person name="Yamamoto K."/>
            <person name="Hamaji T."/>
            <person name="Kawai-Toyooka H."/>
            <person name="Matsuzaki R."/>
            <person name="Takahashi F."/>
            <person name="Nishimura Y."/>
            <person name="Kawachi M."/>
            <person name="Noguchi H."/>
            <person name="Minakuchi Y."/>
            <person name="Umen J.G."/>
            <person name="Toyoda A."/>
            <person name="Nozaki H."/>
        </authorList>
    </citation>
    <scope>NUCLEOTIDE SEQUENCE</scope>
    <source>
        <strain evidence="4">NIES-3785</strain>
        <strain evidence="3">NIES-3786</strain>
    </source>
</reference>
<dbReference type="InterPro" id="IPR050508">
    <property type="entry name" value="Methyltransf_Superfamily"/>
</dbReference>
<protein>
    <recommendedName>
        <fullName evidence="2">Methyltransferase type 11 domain-containing protein</fullName>
    </recommendedName>
</protein>
<dbReference type="InterPro" id="IPR029063">
    <property type="entry name" value="SAM-dependent_MTases_sf"/>
</dbReference>
<sequence length="456" mass="50314">MWKNTKSLGGLNALRTGRQSVTIGSLAFGGAVIFGGTAYFSYRYAKAHVALRDDEGLVDSGSSFSVFDKIADKYDEAIGQEEAALWYGMMRRWLLHEARGDVLEVSVGTGRNFQYYNLDNQDIKSLTFTDLSPQMLLRAEDKFFDELHLGHKHPHVRTTFCLADAHCLVDHGVDRRPVEAANGGGTQNQAGGVKSSPWWAYWRRRAAEQDSTEPGSAATPATGDNLAPAVKECSGYAHSKNVEPNPRAMPGLHARGLMNFFRILAPPPTEPEQMPPPPQVLGQLDLMRPRDDANISAIASKTPVVGPSTGASVGAVPDERCGCEGSSQMCSYVQRCNVGRLESGAPLRRFAPGQFDTVVDTFGLCSHEDPIQALKEMARVCKANGKILLLEHGRSHYQWLNRRLDSSAAEHQRKWGCMWNKDISELIQQAGLQVDKVTRWHFGTSYYIVARPNVHT</sequence>
<evidence type="ECO:0000313" key="3">
    <source>
        <dbReference type="EMBL" id="GIL90627.1"/>
    </source>
</evidence>
<accession>A0A8J4LVY4</accession>